<dbReference type="RefSeq" id="WP_079467969.1">
    <property type="nucleotide sequence ID" value="NZ_FUZZ01000001.1"/>
</dbReference>
<gene>
    <name evidence="5" type="ORF">SAMN05660461_0650</name>
</gene>
<dbReference type="SUPFAM" id="SSF52266">
    <property type="entry name" value="SGNH hydrolase"/>
    <property type="match status" value="2"/>
</dbReference>
<dbReference type="EMBL" id="FUZZ01000001">
    <property type="protein sequence ID" value="SKC96282.1"/>
    <property type="molecule type" value="Genomic_DNA"/>
</dbReference>
<dbReference type="InterPro" id="IPR051532">
    <property type="entry name" value="Ester_Hydrolysis_Enzymes"/>
</dbReference>
<dbReference type="STRING" id="393003.SAMN05660461_0650"/>
<evidence type="ECO:0000313" key="6">
    <source>
        <dbReference type="Proteomes" id="UP000190166"/>
    </source>
</evidence>
<feature type="domain" description="SGNH hydrolase-type esterase" evidence="3">
    <location>
        <begin position="189"/>
        <end position="368"/>
    </location>
</feature>
<sequence length="594" mass="66673">MKMKMMPAIAALLLSAGMCFAQTPRAFKTWTPATTDSVYALEGQGWKTGLKNYYDRLPAISEKEVRPPVWNLSNNSAGLSLRFRTDADEIVIKYTVSGPAAMPHMAATGVSGVDLYAKSIDGQWMWCAGKYDFRDTIVYRFTRLKKYDQHVKNIDYTLYLPLYNSVKWLSVDVPAESMLKPLPVRKSAPIVVYGTSIAQGACASRPGMAWTNLLSRQLETPVINLAFSGNGRLEKEVLDRVAELDARLFVLDCLPNLTGAQYAGAELKKRITNAVTFLQQQRPGTPILLTEHDGYTDGEMDSTRKALYTQVNITLREVRDSLLKAGVKNISLLTKDEIGQDIESMVDGTHPNDIGMMHYANAYAKKIREIFHQESGNTVTTTPITQRRDAATYDWETRHEEVLAWNKAHQPKVVFMGNSITHFWGGNPVAKVRRGTSSWDKYFEPKQAVNMGFGWDRVENVLWRVQHGELDGITPGYIVLMIGTNNLQANTDEEIADGIKYLLQQIQARQGAAKIILMGILPRRNMESRVVRINQLIAKRAAGKNIQYVDAGKLFLKPGGKIEEQLFTDGLHPNETGYEKLGALINRYLKMQNN</sequence>
<evidence type="ECO:0000259" key="3">
    <source>
        <dbReference type="Pfam" id="PF14606"/>
    </source>
</evidence>
<dbReference type="Pfam" id="PF13472">
    <property type="entry name" value="Lipase_GDSL_2"/>
    <property type="match status" value="1"/>
</dbReference>
<dbReference type="InterPro" id="IPR013830">
    <property type="entry name" value="SGNH_hydro"/>
</dbReference>
<dbReference type="InterPro" id="IPR032740">
    <property type="entry name" value="GxDLY"/>
</dbReference>
<keyword evidence="1" id="KW-0732">Signal</keyword>
<evidence type="ECO:0000259" key="4">
    <source>
        <dbReference type="Pfam" id="PF14607"/>
    </source>
</evidence>
<reference evidence="5 6" key="1">
    <citation type="submission" date="2017-02" db="EMBL/GenBank/DDBJ databases">
        <authorList>
            <person name="Peterson S.W."/>
        </authorList>
    </citation>
    <scope>NUCLEOTIDE SEQUENCE [LARGE SCALE GENOMIC DNA]</scope>
    <source>
        <strain evidence="5 6">DSM 18108</strain>
    </source>
</reference>
<protein>
    <submittedName>
        <fullName evidence="5">Lysophospholipase L1</fullName>
    </submittedName>
</protein>
<keyword evidence="6" id="KW-1185">Reference proteome</keyword>
<feature type="chain" id="PRO_5012233857" evidence="1">
    <location>
        <begin position="22"/>
        <end position="594"/>
    </location>
</feature>
<dbReference type="Pfam" id="PF14606">
    <property type="entry name" value="Lipase_GDSL_3"/>
    <property type="match status" value="1"/>
</dbReference>
<proteinExistence type="predicted"/>
<feature type="signal peptide" evidence="1">
    <location>
        <begin position="1"/>
        <end position="21"/>
    </location>
</feature>
<dbReference type="Pfam" id="PF14607">
    <property type="entry name" value="GxDLY"/>
    <property type="match status" value="1"/>
</dbReference>
<name>A0A1T5N746_9BACT</name>
<evidence type="ECO:0000259" key="2">
    <source>
        <dbReference type="Pfam" id="PF13472"/>
    </source>
</evidence>
<dbReference type="Gene3D" id="3.40.50.1110">
    <property type="entry name" value="SGNH hydrolase"/>
    <property type="match status" value="2"/>
</dbReference>
<dbReference type="Proteomes" id="UP000190166">
    <property type="component" value="Unassembled WGS sequence"/>
</dbReference>
<dbReference type="PANTHER" id="PTHR30383">
    <property type="entry name" value="THIOESTERASE 1/PROTEASE 1/LYSOPHOSPHOLIPASE L1"/>
    <property type="match status" value="1"/>
</dbReference>
<dbReference type="InterPro" id="IPR036514">
    <property type="entry name" value="SGNH_hydro_sf"/>
</dbReference>
<organism evidence="5 6">
    <name type="scientific">Chitinophaga ginsengisegetis</name>
    <dbReference type="NCBI Taxonomy" id="393003"/>
    <lineage>
        <taxon>Bacteria</taxon>
        <taxon>Pseudomonadati</taxon>
        <taxon>Bacteroidota</taxon>
        <taxon>Chitinophagia</taxon>
        <taxon>Chitinophagales</taxon>
        <taxon>Chitinophagaceae</taxon>
        <taxon>Chitinophaga</taxon>
    </lineage>
</organism>
<evidence type="ECO:0000256" key="1">
    <source>
        <dbReference type="SAM" id="SignalP"/>
    </source>
</evidence>
<dbReference type="GO" id="GO:0004622">
    <property type="term" value="F:phosphatidylcholine lysophospholipase activity"/>
    <property type="evidence" value="ECO:0007669"/>
    <property type="project" value="TreeGrafter"/>
</dbReference>
<evidence type="ECO:0000313" key="5">
    <source>
        <dbReference type="EMBL" id="SKC96282.1"/>
    </source>
</evidence>
<feature type="domain" description="SGNH hydrolase-type esterase" evidence="2">
    <location>
        <begin position="415"/>
        <end position="579"/>
    </location>
</feature>
<accession>A0A1T5N746</accession>
<dbReference type="AlphaFoldDB" id="A0A1T5N746"/>
<dbReference type="Gene3D" id="2.60.120.260">
    <property type="entry name" value="Galactose-binding domain-like"/>
    <property type="match status" value="1"/>
</dbReference>
<dbReference type="PANTHER" id="PTHR30383:SF5">
    <property type="entry name" value="SGNH HYDROLASE-TYPE ESTERASE DOMAIN-CONTAINING PROTEIN"/>
    <property type="match status" value="1"/>
</dbReference>
<feature type="domain" description="SGNH hydrolase-type esterase N-terminal" evidence="4">
    <location>
        <begin position="30"/>
        <end position="178"/>
    </location>
</feature>